<name>A0A4U3MFS7_9ACTN</name>
<protein>
    <submittedName>
        <fullName evidence="2">Uncharacterized protein</fullName>
    </submittedName>
</protein>
<feature type="transmembrane region" description="Helical" evidence="1">
    <location>
        <begin position="186"/>
        <end position="205"/>
    </location>
</feature>
<feature type="transmembrane region" description="Helical" evidence="1">
    <location>
        <begin position="77"/>
        <end position="102"/>
    </location>
</feature>
<dbReference type="RefSeq" id="WP_137248809.1">
    <property type="nucleotide sequence ID" value="NZ_SZQA01000020.1"/>
</dbReference>
<evidence type="ECO:0000313" key="2">
    <source>
        <dbReference type="EMBL" id="TKK86616.1"/>
    </source>
</evidence>
<feature type="transmembrane region" description="Helical" evidence="1">
    <location>
        <begin position="217"/>
        <end position="240"/>
    </location>
</feature>
<dbReference type="EMBL" id="SZQA01000020">
    <property type="protein sequence ID" value="TKK86616.1"/>
    <property type="molecule type" value="Genomic_DNA"/>
</dbReference>
<evidence type="ECO:0000256" key="1">
    <source>
        <dbReference type="SAM" id="Phobius"/>
    </source>
</evidence>
<comment type="caution">
    <text evidence="2">The sequence shown here is derived from an EMBL/GenBank/DDBJ whole genome shotgun (WGS) entry which is preliminary data.</text>
</comment>
<dbReference type="OrthoDB" id="3381192at2"/>
<feature type="transmembrane region" description="Helical" evidence="1">
    <location>
        <begin position="153"/>
        <end position="174"/>
    </location>
</feature>
<feature type="transmembrane region" description="Helical" evidence="1">
    <location>
        <begin position="313"/>
        <end position="331"/>
    </location>
</feature>
<evidence type="ECO:0000313" key="3">
    <source>
        <dbReference type="Proteomes" id="UP000308705"/>
    </source>
</evidence>
<dbReference type="AlphaFoldDB" id="A0A4U3MFS7"/>
<dbReference type="Pfam" id="PF19814">
    <property type="entry name" value="DUF6297"/>
    <property type="match status" value="1"/>
</dbReference>
<proteinExistence type="predicted"/>
<feature type="transmembrane region" description="Helical" evidence="1">
    <location>
        <begin position="123"/>
        <end position="147"/>
    </location>
</feature>
<keyword evidence="1" id="KW-0472">Membrane</keyword>
<keyword evidence="1" id="KW-0812">Transmembrane</keyword>
<keyword evidence="1" id="KW-1133">Transmembrane helix</keyword>
<sequence length="471" mass="48623">MTVIGVRALPKAAELRSRRRARRPRRPLGFLLSMLVERLVYLGILGGLVVEVTEAGVARIEGGGGVPDLVRTSVTQLTAAVLALVCMVLLAKALLAFGPLYAGSPARTWLLSTPVDRGSLLRGHLAAAVAVGAVVGALTGFVFLAVTRLSVPVVAWVVCWAAAGVVLTCLCVLVQASDRPVAAVQRWLSVAAYGLVAVAVAVLALRPGLALTGLESAGSAPFTVAAVVALTAAVAAATWARRSLGAMTRGKVSSGAELATATHVSVLSLDVTMFWSIVLERRARAVARVRPAAISGNRFTALVKSDLARIRRMPTGFFMWAALISVPYGAYVVGLEAFLPALHTVTAFAAVDRLAAGLRVISRSPSIRRALGGSDLMLTLAFLTVPAAGAVVWSAVTWALVPPLSLLTAAVSAAGGLAVTYRVATRPPLDYSSPLVDVGLFGPTPLGLILQLVRGPALLAGLALLQTVIAG</sequence>
<feature type="transmembrane region" description="Helical" evidence="1">
    <location>
        <begin position="28"/>
        <end position="50"/>
    </location>
</feature>
<dbReference type="Proteomes" id="UP000308705">
    <property type="component" value="Unassembled WGS sequence"/>
</dbReference>
<reference evidence="2 3" key="1">
    <citation type="submission" date="2019-04" db="EMBL/GenBank/DDBJ databases">
        <title>Herbidospora sp. NEAU-GS14.nov., a novel actinomycete isolated from soil.</title>
        <authorList>
            <person name="Han L."/>
        </authorList>
    </citation>
    <scope>NUCLEOTIDE SEQUENCE [LARGE SCALE GENOMIC DNA]</scope>
    <source>
        <strain evidence="2 3">NEAU-GS14</strain>
    </source>
</reference>
<keyword evidence="3" id="KW-1185">Reference proteome</keyword>
<feature type="transmembrane region" description="Helical" evidence="1">
    <location>
        <begin position="406"/>
        <end position="424"/>
    </location>
</feature>
<organism evidence="2 3">
    <name type="scientific">Herbidospora galbida</name>
    <dbReference type="NCBI Taxonomy" id="2575442"/>
    <lineage>
        <taxon>Bacteria</taxon>
        <taxon>Bacillati</taxon>
        <taxon>Actinomycetota</taxon>
        <taxon>Actinomycetes</taxon>
        <taxon>Streptosporangiales</taxon>
        <taxon>Streptosporangiaceae</taxon>
        <taxon>Herbidospora</taxon>
    </lineage>
</organism>
<feature type="transmembrane region" description="Helical" evidence="1">
    <location>
        <begin position="376"/>
        <end position="400"/>
    </location>
</feature>
<accession>A0A4U3MFS7</accession>
<dbReference type="InterPro" id="IPR046264">
    <property type="entry name" value="DUF6297"/>
</dbReference>
<gene>
    <name evidence="2" type="ORF">FDA94_21195</name>
</gene>